<keyword evidence="3" id="KW-1185">Reference proteome</keyword>
<dbReference type="AlphaFoldDB" id="A0A194R863"/>
<gene>
    <name evidence="2" type="ORF">RR48_06426</name>
</gene>
<evidence type="ECO:0000256" key="1">
    <source>
        <dbReference type="SAM" id="SignalP"/>
    </source>
</evidence>
<dbReference type="Proteomes" id="UP000053240">
    <property type="component" value="Unassembled WGS sequence"/>
</dbReference>
<name>A0A194R863_PAPMA</name>
<sequence>MAIAMGGLQGAAAPSRILNNMSVLFVAALFLASVSAKPQVLLDTYGYYAAAPAYVASYSAPLAYSYPYAYAYSYPYAYY</sequence>
<evidence type="ECO:0000313" key="2">
    <source>
        <dbReference type="EMBL" id="KPJ12056.1"/>
    </source>
</evidence>
<protein>
    <submittedName>
        <fullName evidence="2">Uncharacterized protein</fullName>
    </submittedName>
</protein>
<dbReference type="InParanoid" id="A0A194R863"/>
<feature type="signal peptide" evidence="1">
    <location>
        <begin position="1"/>
        <end position="36"/>
    </location>
</feature>
<accession>A0A194R863</accession>
<keyword evidence="1" id="KW-0732">Signal</keyword>
<feature type="chain" id="PRO_5008264983" evidence="1">
    <location>
        <begin position="37"/>
        <end position="79"/>
    </location>
</feature>
<dbReference type="EMBL" id="KQ460845">
    <property type="protein sequence ID" value="KPJ12056.1"/>
    <property type="molecule type" value="Genomic_DNA"/>
</dbReference>
<reference evidence="2 3" key="1">
    <citation type="journal article" date="2015" name="Nat. Commun.">
        <title>Outbred genome sequencing and CRISPR/Cas9 gene editing in butterflies.</title>
        <authorList>
            <person name="Li X."/>
            <person name="Fan D."/>
            <person name="Zhang W."/>
            <person name="Liu G."/>
            <person name="Zhang L."/>
            <person name="Zhao L."/>
            <person name="Fang X."/>
            <person name="Chen L."/>
            <person name="Dong Y."/>
            <person name="Chen Y."/>
            <person name="Ding Y."/>
            <person name="Zhao R."/>
            <person name="Feng M."/>
            <person name="Zhu Y."/>
            <person name="Feng Y."/>
            <person name="Jiang X."/>
            <person name="Zhu D."/>
            <person name="Xiang H."/>
            <person name="Feng X."/>
            <person name="Li S."/>
            <person name="Wang J."/>
            <person name="Zhang G."/>
            <person name="Kronforst M.R."/>
            <person name="Wang W."/>
        </authorList>
    </citation>
    <scope>NUCLEOTIDE SEQUENCE [LARGE SCALE GENOMIC DNA]</scope>
    <source>
        <strain evidence="2">Ya'a_city_454_Pm</strain>
        <tissue evidence="2">Whole body</tissue>
    </source>
</reference>
<evidence type="ECO:0000313" key="3">
    <source>
        <dbReference type="Proteomes" id="UP000053240"/>
    </source>
</evidence>
<proteinExistence type="predicted"/>
<organism evidence="2 3">
    <name type="scientific">Papilio machaon</name>
    <name type="common">Old World swallowtail butterfly</name>
    <dbReference type="NCBI Taxonomy" id="76193"/>
    <lineage>
        <taxon>Eukaryota</taxon>
        <taxon>Metazoa</taxon>
        <taxon>Ecdysozoa</taxon>
        <taxon>Arthropoda</taxon>
        <taxon>Hexapoda</taxon>
        <taxon>Insecta</taxon>
        <taxon>Pterygota</taxon>
        <taxon>Neoptera</taxon>
        <taxon>Endopterygota</taxon>
        <taxon>Lepidoptera</taxon>
        <taxon>Glossata</taxon>
        <taxon>Ditrysia</taxon>
        <taxon>Papilionoidea</taxon>
        <taxon>Papilionidae</taxon>
        <taxon>Papilioninae</taxon>
        <taxon>Papilio</taxon>
    </lineage>
</organism>